<dbReference type="PANTHER" id="PTHR43575:SF1">
    <property type="entry name" value="PROTEIN ABCI7, CHLOROPLASTIC"/>
    <property type="match status" value="1"/>
</dbReference>
<feature type="region of interest" description="Disordered" evidence="2">
    <location>
        <begin position="1"/>
        <end position="23"/>
    </location>
</feature>
<organism evidence="4 5">
    <name type="scientific">Rhodoglobus vestalii</name>
    <dbReference type="NCBI Taxonomy" id="193384"/>
    <lineage>
        <taxon>Bacteria</taxon>
        <taxon>Bacillati</taxon>
        <taxon>Actinomycetota</taxon>
        <taxon>Actinomycetes</taxon>
        <taxon>Micrococcales</taxon>
        <taxon>Microbacteriaceae</taxon>
        <taxon>Rhodoglobus</taxon>
    </lineage>
</organism>
<dbReference type="InterPro" id="IPR000825">
    <property type="entry name" value="SUF_FeS_clus_asmbl_SufBD_core"/>
</dbReference>
<evidence type="ECO:0000256" key="2">
    <source>
        <dbReference type="SAM" id="MobiDB-lite"/>
    </source>
</evidence>
<reference evidence="4 5" key="1">
    <citation type="submission" date="2019-06" db="EMBL/GenBank/DDBJ databases">
        <title>Sequencing the genomes of 1000 actinobacteria strains.</title>
        <authorList>
            <person name="Klenk H.-P."/>
        </authorList>
    </citation>
    <scope>NUCLEOTIDE SEQUENCE [LARGE SCALE GENOMIC DNA]</scope>
    <source>
        <strain evidence="4 5">DSM 21947</strain>
    </source>
</reference>
<feature type="domain" description="SUF system FeS cluster assembly SufBD core" evidence="3">
    <location>
        <begin position="145"/>
        <end position="365"/>
    </location>
</feature>
<dbReference type="InterPro" id="IPR037284">
    <property type="entry name" value="SUF_FeS_clus_asmbl_SufBD_sf"/>
</dbReference>
<dbReference type="EMBL" id="VFRA01000001">
    <property type="protein sequence ID" value="TQO18640.1"/>
    <property type="molecule type" value="Genomic_DNA"/>
</dbReference>
<comment type="caution">
    <text evidence="4">The sequence shown here is derived from an EMBL/GenBank/DDBJ whole genome shotgun (WGS) entry which is preliminary data.</text>
</comment>
<dbReference type="OrthoDB" id="9803529at2"/>
<dbReference type="PANTHER" id="PTHR43575">
    <property type="entry name" value="PROTEIN ABCI7, CHLOROPLASTIC"/>
    <property type="match status" value="1"/>
</dbReference>
<dbReference type="InterPro" id="IPR011542">
    <property type="entry name" value="SUF_FeS_clus_asmbl_SufD"/>
</dbReference>
<evidence type="ECO:0000259" key="3">
    <source>
        <dbReference type="Pfam" id="PF01458"/>
    </source>
</evidence>
<evidence type="ECO:0000313" key="4">
    <source>
        <dbReference type="EMBL" id="TQO18640.1"/>
    </source>
</evidence>
<feature type="compositionally biased region" description="Basic and acidic residues" evidence="2">
    <location>
        <begin position="9"/>
        <end position="23"/>
    </location>
</feature>
<proteinExistence type="inferred from homology"/>
<comment type="similarity">
    <text evidence="1">Belongs to the iron-sulfur cluster assembly SufBD family.</text>
</comment>
<dbReference type="SUPFAM" id="SSF101960">
    <property type="entry name" value="Stabilizer of iron transporter SufD"/>
    <property type="match status" value="1"/>
</dbReference>
<name>A0A8H2PVY8_9MICO</name>
<evidence type="ECO:0000256" key="1">
    <source>
        <dbReference type="ARBA" id="ARBA00043967"/>
    </source>
</evidence>
<dbReference type="RefSeq" id="WP_141989230.1">
    <property type="nucleotide sequence ID" value="NZ_VFRA01000001.1"/>
</dbReference>
<gene>
    <name evidence="4" type="ORF">FB472_0160</name>
</gene>
<dbReference type="InterPro" id="IPR055346">
    <property type="entry name" value="Fe-S_cluster_assembly_SufBD"/>
</dbReference>
<accession>A0A8H2PVY8</accession>
<keyword evidence="5" id="KW-1185">Reference proteome</keyword>
<sequence length="395" mass="42466">MTLVTPEQHGLKAHGDGGWDAEDKNFVPVQTRSARPKSFDHADFAPITGIEADWKLTPIKLITVLLDDALDGTQYPFEAEVPDGILIEWVPRDDKKIASAGAPEDRASANAWSSFEHALAITVSGEEHVTLRLNRTDLGSGARGAHTVITAQPHSNSTIIIDSAGAALLSENVEIVVEEGASLNVVSVQDWDDEAVHLASHFVQVGRDANLKHTIVSLGGKVVRVNPSVHLSGEGSDGELNGLYFADKGQHLEQRVYLHHKAAHTRGRVNYKGALQGDGARTVWVGDVLIGSGGTGTDSYEQNRNLVLTEGTRADSIPNLEIETGDIQGAGHASATGRFDDEQLFYLQARGISESEARRLVVIGFLAEIVHKVGDEKLEARLHAAIESELEGTLS</sequence>
<dbReference type="Pfam" id="PF01458">
    <property type="entry name" value="SUFBD_core"/>
    <property type="match status" value="1"/>
</dbReference>
<dbReference type="Proteomes" id="UP000316560">
    <property type="component" value="Unassembled WGS sequence"/>
</dbReference>
<dbReference type="GO" id="GO:0016226">
    <property type="term" value="P:iron-sulfur cluster assembly"/>
    <property type="evidence" value="ECO:0007669"/>
    <property type="project" value="InterPro"/>
</dbReference>
<protein>
    <submittedName>
        <fullName evidence="4">Iron-regulated ABC transporter permease protein SufD</fullName>
    </submittedName>
</protein>
<dbReference type="NCBIfam" id="TIGR01981">
    <property type="entry name" value="sufD"/>
    <property type="match status" value="1"/>
</dbReference>
<evidence type="ECO:0000313" key="5">
    <source>
        <dbReference type="Proteomes" id="UP000316560"/>
    </source>
</evidence>
<dbReference type="AlphaFoldDB" id="A0A8H2PVY8"/>